<gene>
    <name evidence="1" type="ORF">S03H2_59283</name>
</gene>
<proteinExistence type="predicted"/>
<dbReference type="EMBL" id="BARU01038114">
    <property type="protein sequence ID" value="GAH81057.1"/>
    <property type="molecule type" value="Genomic_DNA"/>
</dbReference>
<organism evidence="1">
    <name type="scientific">marine sediment metagenome</name>
    <dbReference type="NCBI Taxonomy" id="412755"/>
    <lineage>
        <taxon>unclassified sequences</taxon>
        <taxon>metagenomes</taxon>
        <taxon>ecological metagenomes</taxon>
    </lineage>
</organism>
<feature type="non-terminal residue" evidence="1">
    <location>
        <position position="1"/>
    </location>
</feature>
<reference evidence="1" key="1">
    <citation type="journal article" date="2014" name="Front. Microbiol.">
        <title>High frequency of phylogenetically diverse reductive dehalogenase-homologous genes in deep subseafloor sedimentary metagenomes.</title>
        <authorList>
            <person name="Kawai M."/>
            <person name="Futagami T."/>
            <person name="Toyoda A."/>
            <person name="Takaki Y."/>
            <person name="Nishi S."/>
            <person name="Hori S."/>
            <person name="Arai W."/>
            <person name="Tsubouchi T."/>
            <person name="Morono Y."/>
            <person name="Uchiyama I."/>
            <person name="Ito T."/>
            <person name="Fujiyama A."/>
            <person name="Inagaki F."/>
            <person name="Takami H."/>
        </authorList>
    </citation>
    <scope>NUCLEOTIDE SEQUENCE</scope>
    <source>
        <strain evidence="1">Expedition CK06-06</strain>
    </source>
</reference>
<name>X1IH79_9ZZZZ</name>
<dbReference type="AlphaFoldDB" id="X1IH79"/>
<accession>X1IH79</accession>
<comment type="caution">
    <text evidence="1">The sequence shown here is derived from an EMBL/GenBank/DDBJ whole genome shotgun (WGS) entry which is preliminary data.</text>
</comment>
<protein>
    <submittedName>
        <fullName evidence="1">Uncharacterized protein</fullName>
    </submittedName>
</protein>
<sequence>YIGNSAVTIENGMPIPAKSPYSLDVKASVPIYTVAENISPIRVLEGG</sequence>
<evidence type="ECO:0000313" key="1">
    <source>
        <dbReference type="EMBL" id="GAH81057.1"/>
    </source>
</evidence>